<evidence type="ECO:0000313" key="4">
    <source>
        <dbReference type="Proteomes" id="UP000198977"/>
    </source>
</evidence>
<evidence type="ECO:0000313" key="3">
    <source>
        <dbReference type="EMBL" id="SFF24040.1"/>
    </source>
</evidence>
<accession>A0A1I2H3T4</accession>
<dbReference type="Gene3D" id="3.40.50.620">
    <property type="entry name" value="HUPs"/>
    <property type="match status" value="1"/>
</dbReference>
<dbReference type="PANTHER" id="PTHR46268:SF6">
    <property type="entry name" value="UNIVERSAL STRESS PROTEIN UP12"/>
    <property type="match status" value="1"/>
</dbReference>
<dbReference type="PRINTS" id="PR01438">
    <property type="entry name" value="UNVRSLSTRESS"/>
</dbReference>
<dbReference type="CDD" id="cd00293">
    <property type="entry name" value="USP-like"/>
    <property type="match status" value="1"/>
</dbReference>
<name>A0A1I2H3T4_9RHOB</name>
<dbReference type="AlphaFoldDB" id="A0A1I2H3T4"/>
<dbReference type="InterPro" id="IPR006016">
    <property type="entry name" value="UspA"/>
</dbReference>
<dbReference type="OrthoDB" id="7828597at2"/>
<dbReference type="Proteomes" id="UP000198977">
    <property type="component" value="Unassembled WGS sequence"/>
</dbReference>
<dbReference type="PANTHER" id="PTHR46268">
    <property type="entry name" value="STRESS RESPONSE PROTEIN NHAX"/>
    <property type="match status" value="1"/>
</dbReference>
<dbReference type="InterPro" id="IPR006015">
    <property type="entry name" value="Universal_stress_UspA"/>
</dbReference>
<evidence type="ECO:0000259" key="2">
    <source>
        <dbReference type="Pfam" id="PF00582"/>
    </source>
</evidence>
<reference evidence="3 4" key="1">
    <citation type="submission" date="2016-10" db="EMBL/GenBank/DDBJ databases">
        <authorList>
            <person name="de Groot N.N."/>
        </authorList>
    </citation>
    <scope>NUCLEOTIDE SEQUENCE [LARGE SCALE GENOMIC DNA]</scope>
    <source>
        <strain evidence="3 4">DSM 11443</strain>
    </source>
</reference>
<dbReference type="InterPro" id="IPR014729">
    <property type="entry name" value="Rossmann-like_a/b/a_fold"/>
</dbReference>
<dbReference type="RefSeq" id="WP_093925566.1">
    <property type="nucleotide sequence ID" value="NZ_FOMW01000036.1"/>
</dbReference>
<proteinExistence type="inferred from homology"/>
<dbReference type="SUPFAM" id="SSF52402">
    <property type="entry name" value="Adenine nucleotide alpha hydrolases-like"/>
    <property type="match status" value="1"/>
</dbReference>
<comment type="similarity">
    <text evidence="1">Belongs to the universal stress protein A family.</text>
</comment>
<dbReference type="Pfam" id="PF00582">
    <property type="entry name" value="Usp"/>
    <property type="match status" value="1"/>
</dbReference>
<feature type="domain" description="UspA" evidence="2">
    <location>
        <begin position="93"/>
        <end position="240"/>
    </location>
</feature>
<gene>
    <name evidence="3" type="ORF">SAMN04488523_1367</name>
</gene>
<keyword evidence="4" id="KW-1185">Reference proteome</keyword>
<organism evidence="3 4">
    <name type="scientific">Sulfitobacter brevis</name>
    <dbReference type="NCBI Taxonomy" id="74348"/>
    <lineage>
        <taxon>Bacteria</taxon>
        <taxon>Pseudomonadati</taxon>
        <taxon>Pseudomonadota</taxon>
        <taxon>Alphaproteobacteria</taxon>
        <taxon>Rhodobacterales</taxon>
        <taxon>Roseobacteraceae</taxon>
        <taxon>Sulfitobacter</taxon>
    </lineage>
</organism>
<dbReference type="EMBL" id="FOMW01000036">
    <property type="protein sequence ID" value="SFF24040.1"/>
    <property type="molecule type" value="Genomic_DNA"/>
</dbReference>
<evidence type="ECO:0000256" key="1">
    <source>
        <dbReference type="ARBA" id="ARBA00008791"/>
    </source>
</evidence>
<dbReference type="STRING" id="74348.SAMN04488523_1367"/>
<sequence length="243" mass="26509">MTNYAKMRIANPSPYFETPDQVLSDDKLSRGDKEQVLTSMALDADQLMEATAEGMTGGSLAYNAKDLQAALIQLEKTRESETVDKESLPNPRFQRIMVVTTVDQDLNREIADLAYEMAEVAGGKVYLLNVVPLAFEGAGILSAGPMVAPGQPVAAENNHIIEDRKEQLAKLRVESGSNVETEIEVRRGETEQVIVDYADDCNADVIVVGSPNRTWLEAFLESSIARTVTRSAPCPVLVVPEPV</sequence>
<protein>
    <submittedName>
        <fullName evidence="3">Nucleotide-binding universal stress protein, UspA family</fullName>
    </submittedName>
</protein>